<dbReference type="Gene3D" id="3.40.50.2300">
    <property type="match status" value="1"/>
</dbReference>
<proteinExistence type="predicted"/>
<comment type="caution">
    <text evidence="2">The sequence shown here is derived from an EMBL/GenBank/DDBJ whole genome shotgun (WGS) entry which is preliminary data.</text>
</comment>
<sequence length="494" mass="54547">MRTNILIVDDEILDGDTRFDDYNEVREALEAAIPSFKFEFHFAESGADAIVKLSSLTFDFIILDVVLEDQWMRGAKHQDLLDRIAAAAPFALLTSRFDDSSHEMTSSILSKGRCQCFMSWSDFKAFARHPMPLFSLMTKSSHNLVGLDAALKLGPDEPVSILHISDIQSGGYPSKDDTVEIQMIANSILDACGGRAPTFVVSSGDLSEKGLPEEFAGGITWIRELGKCLGFPDLPTSRCLSVPGNHDFCWPLASAASWDLAPTPDLRGKKPSFQDTVLHPQLTEFAFAPYSEAQSKLTESKKYIGHAGHRINTLNWVDASFSHIGIVFYGLNSVWPITSSALPGKSLDEHVVGKVGEELTVMRRTIDKSLGFPPYVIGIVHHSPFGDIGDRSIDNSDFFKKFLIGAGKTDLLMFGHVHESTIREVELSDRSKVIYSCASTVTKRGSARPEDTNRGLNLIELARSKGQVVKSSITTFEWRSGQLVPNKPVVYTRR</sequence>
<dbReference type="SUPFAM" id="SSF56300">
    <property type="entry name" value="Metallo-dependent phosphatases"/>
    <property type="match status" value="1"/>
</dbReference>
<feature type="domain" description="Calcineurin-like phosphoesterase" evidence="1">
    <location>
        <begin position="160"/>
        <end position="419"/>
    </location>
</feature>
<dbReference type="InterPro" id="IPR004843">
    <property type="entry name" value="Calcineurin-like_PHP"/>
</dbReference>
<dbReference type="RefSeq" id="WP_179612371.1">
    <property type="nucleotide sequence ID" value="NZ_JACBZV010000007.1"/>
</dbReference>
<dbReference type="GO" id="GO:0016787">
    <property type="term" value="F:hydrolase activity"/>
    <property type="evidence" value="ECO:0007669"/>
    <property type="project" value="InterPro"/>
</dbReference>
<evidence type="ECO:0000313" key="2">
    <source>
        <dbReference type="EMBL" id="NYJ13039.1"/>
    </source>
</evidence>
<dbReference type="InterPro" id="IPR011006">
    <property type="entry name" value="CheY-like_superfamily"/>
</dbReference>
<name>A0A7Z0IZW2_RHILE</name>
<dbReference type="CDD" id="cd00156">
    <property type="entry name" value="REC"/>
    <property type="match status" value="1"/>
</dbReference>
<dbReference type="Pfam" id="PF00149">
    <property type="entry name" value="Metallophos"/>
    <property type="match status" value="1"/>
</dbReference>
<dbReference type="Proteomes" id="UP000535276">
    <property type="component" value="Unassembled WGS sequence"/>
</dbReference>
<organism evidence="2 3">
    <name type="scientific">Rhizobium leguminosarum</name>
    <dbReference type="NCBI Taxonomy" id="384"/>
    <lineage>
        <taxon>Bacteria</taxon>
        <taxon>Pseudomonadati</taxon>
        <taxon>Pseudomonadota</taxon>
        <taxon>Alphaproteobacteria</taxon>
        <taxon>Hyphomicrobiales</taxon>
        <taxon>Rhizobiaceae</taxon>
        <taxon>Rhizobium/Agrobacterium group</taxon>
        <taxon>Rhizobium</taxon>
    </lineage>
</organism>
<dbReference type="AlphaFoldDB" id="A0A7Z0IZW2"/>
<evidence type="ECO:0000313" key="3">
    <source>
        <dbReference type="Proteomes" id="UP000535276"/>
    </source>
</evidence>
<evidence type="ECO:0000259" key="1">
    <source>
        <dbReference type="Pfam" id="PF00149"/>
    </source>
</evidence>
<dbReference type="InterPro" id="IPR029052">
    <property type="entry name" value="Metallo-depent_PP-like"/>
</dbReference>
<dbReference type="EMBL" id="JACBZV010000007">
    <property type="protein sequence ID" value="NYJ13039.1"/>
    <property type="molecule type" value="Genomic_DNA"/>
</dbReference>
<dbReference type="SUPFAM" id="SSF52172">
    <property type="entry name" value="CheY-like"/>
    <property type="match status" value="1"/>
</dbReference>
<dbReference type="Gene3D" id="3.60.21.10">
    <property type="match status" value="1"/>
</dbReference>
<protein>
    <submittedName>
        <fullName evidence="2">CheY-like chemotaxis protein</fullName>
    </submittedName>
</protein>
<reference evidence="2 3" key="1">
    <citation type="submission" date="2020-07" db="EMBL/GenBank/DDBJ databases">
        <title>Genomic Encyclopedia of Type Strains, Phase IV (KMG-V): Genome sequencing to study the core and pangenomes of soil and plant-associated prokaryotes.</title>
        <authorList>
            <person name="Whitman W."/>
        </authorList>
    </citation>
    <scope>NUCLEOTIDE SEQUENCE [LARGE SCALE GENOMIC DNA]</scope>
    <source>
        <strain evidence="2 3">SEMIA 4052</strain>
    </source>
</reference>
<accession>A0A7Z0IZW2</accession>
<dbReference type="CDD" id="cd00838">
    <property type="entry name" value="MPP_superfamily"/>
    <property type="match status" value="1"/>
</dbReference>
<gene>
    <name evidence="2" type="ORF">GGI64_004120</name>
</gene>